<feature type="transmembrane region" description="Helical" evidence="6">
    <location>
        <begin position="808"/>
        <end position="827"/>
    </location>
</feature>
<dbReference type="GO" id="GO:2001280">
    <property type="term" value="P:positive regulation of unsaturated fatty acid biosynthetic process"/>
    <property type="evidence" value="ECO:0007669"/>
    <property type="project" value="UniProtKB-ARBA"/>
</dbReference>
<feature type="compositionally biased region" description="Polar residues" evidence="5">
    <location>
        <begin position="525"/>
        <end position="540"/>
    </location>
</feature>
<dbReference type="PROSITE" id="PS50297">
    <property type="entry name" value="ANK_REP_REGION"/>
    <property type="match status" value="1"/>
</dbReference>
<dbReference type="InterPro" id="IPR036770">
    <property type="entry name" value="Ankyrin_rpt-contain_sf"/>
</dbReference>
<dbReference type="GO" id="GO:0030466">
    <property type="term" value="P:silent mating-type cassette heterochromatin formation"/>
    <property type="evidence" value="ECO:0007669"/>
    <property type="project" value="UniProtKB-ARBA"/>
</dbReference>
<keyword evidence="1" id="KW-0597">Phosphoprotein</keyword>
<evidence type="ECO:0000256" key="1">
    <source>
        <dbReference type="ARBA" id="ARBA00022553"/>
    </source>
</evidence>
<feature type="region of interest" description="Disordered" evidence="5">
    <location>
        <begin position="56"/>
        <end position="77"/>
    </location>
</feature>
<evidence type="ECO:0000256" key="5">
    <source>
        <dbReference type="SAM" id="MobiDB-lite"/>
    </source>
</evidence>
<dbReference type="GO" id="GO:0005634">
    <property type="term" value="C:nucleus"/>
    <property type="evidence" value="ECO:0007669"/>
    <property type="project" value="UniProtKB-ARBA"/>
</dbReference>
<name>A0AAV5RZ44_MAUHU</name>
<sequence length="872" mass="94612">MDDYATSGSEIEAMMNDLLMQKYLDGDGDGDSAIDNTAAAPPHNTQHIDKLVFGRTSPVDTSRHDPPPAHISAETPLPAQLTVTGLPSVSRVENQLKLQLKLTFPAGRGNTLAHKDLVHLPADCIAKEKLFLANDDLGQLAPALRRRMLRLDARLVCAGSNAATYVCDRCTQREHRRASRRKSGLSDNMLWCNNPRRSPIIFKNKQVFPVPPGQNTADALSFDLVARIVCYSRHHGADDGFKIVFTVRDVEDESSVIAYAETHPITIVDKKQPGTATATAKSKTASTTTAPPASMAEFFSSSQLFLSTETEGKPAPLTSLAPPFPSPSSLSEDDSTALSASHKRARNSIDSSSSWSNANTNTSVNFSFDALSELYRPAPPPRDDNAPQIQRIIPAQGTINGGIEITLLGRNLKQGQVIKFGDNVALSTQCWNDSTMVTYLPPAANAGQVVVTIEDRAANPHTHMNLGPLIQPKSTALASPGPGAVFTYVDDTDRQLIELALQIVGLKMNGKLEDARNIAKRIVGSNGSTPAGSNHSTPSDTGAGAYNYSAHHDEALLVNVLKSFRVGSRNLNVSVCDTAGRTLLHYAALKGHTALLRTLVAYGADVERRDRFGFTPLHFAAVGGDRDSIDILHRRCGADAARTTGNGADARALLWRNHRVAWGELYGSSAASLHSLSAASSLSSLRDAVGTTYPSSSDNSDDAMQEDEEFADDEGETEEEQEQETHSPDTSLWNRMVTRLNENDLLPKYEDLFPRSLLDVATKSKTRSTAVVAQDSASEDELDYEEDLRTVVQQFFVEQRTKLRNDSMLLFFWLPLMVVLVCAMALYNLGGHGNAIQTAGDGLAKYLRMGLSHVVLGNERMRAAVMSRLQAP</sequence>
<gene>
    <name evidence="8" type="ORF">DAKH74_023450</name>
</gene>
<dbReference type="PANTHER" id="PTHR24184:SF11">
    <property type="entry name" value="ANKYRIN REPEAT AND SOCS BOX CONTAINING 3"/>
    <property type="match status" value="1"/>
</dbReference>
<comment type="caution">
    <text evidence="8">The sequence shown here is derived from an EMBL/GenBank/DDBJ whole genome shotgun (WGS) entry which is preliminary data.</text>
</comment>
<feature type="region of interest" description="Disordered" evidence="5">
    <location>
        <begin position="310"/>
        <end position="356"/>
    </location>
</feature>
<dbReference type="GO" id="GO:0045944">
    <property type="term" value="P:positive regulation of transcription by RNA polymerase II"/>
    <property type="evidence" value="ECO:0007669"/>
    <property type="project" value="UniProtKB-ARBA"/>
</dbReference>
<feature type="region of interest" description="Disordered" evidence="5">
    <location>
        <begin position="688"/>
        <end position="731"/>
    </location>
</feature>
<keyword evidence="2" id="KW-0677">Repeat</keyword>
<dbReference type="InterPro" id="IPR057962">
    <property type="entry name" value="SPT23_MGA2_DBD"/>
</dbReference>
<evidence type="ECO:0000256" key="3">
    <source>
        <dbReference type="ARBA" id="ARBA00023043"/>
    </source>
</evidence>
<dbReference type="AlphaFoldDB" id="A0AAV5RZ44"/>
<dbReference type="Pfam" id="PF25603">
    <property type="entry name" value="SPT23_MGA2_DBD"/>
    <property type="match status" value="1"/>
</dbReference>
<dbReference type="EMBL" id="BTGD01000006">
    <property type="protein sequence ID" value="GMM55729.1"/>
    <property type="molecule type" value="Genomic_DNA"/>
</dbReference>
<feature type="domain" description="IPT/TIG" evidence="7">
    <location>
        <begin position="386"/>
        <end position="469"/>
    </location>
</feature>
<dbReference type="FunFam" id="2.60.40.10:FF:001880">
    <property type="entry name" value="Mga2p"/>
    <property type="match status" value="1"/>
</dbReference>
<evidence type="ECO:0000313" key="8">
    <source>
        <dbReference type="EMBL" id="GMM55729.1"/>
    </source>
</evidence>
<feature type="compositionally biased region" description="Acidic residues" evidence="5">
    <location>
        <begin position="699"/>
        <end position="722"/>
    </location>
</feature>
<dbReference type="SUPFAM" id="SSF48403">
    <property type="entry name" value="Ankyrin repeat"/>
    <property type="match status" value="1"/>
</dbReference>
<feature type="region of interest" description="Disordered" evidence="5">
    <location>
        <begin position="523"/>
        <end position="544"/>
    </location>
</feature>
<dbReference type="InterPro" id="IPR002110">
    <property type="entry name" value="Ankyrin_rpt"/>
</dbReference>
<dbReference type="SUPFAM" id="SSF81296">
    <property type="entry name" value="E set domains"/>
    <property type="match status" value="1"/>
</dbReference>
<dbReference type="PROSITE" id="PS50088">
    <property type="entry name" value="ANK_REPEAT"/>
    <property type="match status" value="1"/>
</dbReference>
<dbReference type="InterPro" id="IPR014756">
    <property type="entry name" value="Ig_E-set"/>
</dbReference>
<reference evidence="8 9" key="1">
    <citation type="journal article" date="2023" name="Elife">
        <title>Identification of key yeast species and microbe-microbe interactions impacting larval growth of Drosophila in the wild.</title>
        <authorList>
            <person name="Mure A."/>
            <person name="Sugiura Y."/>
            <person name="Maeda R."/>
            <person name="Honda K."/>
            <person name="Sakurai N."/>
            <person name="Takahashi Y."/>
            <person name="Watada M."/>
            <person name="Katoh T."/>
            <person name="Gotoh A."/>
            <person name="Gotoh Y."/>
            <person name="Taniguchi I."/>
            <person name="Nakamura K."/>
            <person name="Hayashi T."/>
            <person name="Katayama T."/>
            <person name="Uemura T."/>
            <person name="Hattori Y."/>
        </authorList>
    </citation>
    <scope>NUCLEOTIDE SEQUENCE [LARGE SCALE GENOMIC DNA]</scope>
    <source>
        <strain evidence="8 9">KH-74</strain>
    </source>
</reference>
<dbReference type="Pfam" id="PF13637">
    <property type="entry name" value="Ank_4"/>
    <property type="match status" value="1"/>
</dbReference>
<proteinExistence type="predicted"/>
<dbReference type="InterPro" id="IPR002909">
    <property type="entry name" value="IPT_dom"/>
</dbReference>
<evidence type="ECO:0000256" key="6">
    <source>
        <dbReference type="SAM" id="Phobius"/>
    </source>
</evidence>
<dbReference type="SMART" id="SM00248">
    <property type="entry name" value="ANK"/>
    <property type="match status" value="2"/>
</dbReference>
<feature type="repeat" description="ANK" evidence="4">
    <location>
        <begin position="579"/>
        <end position="611"/>
    </location>
</feature>
<dbReference type="Gene3D" id="1.25.40.20">
    <property type="entry name" value="Ankyrin repeat-containing domain"/>
    <property type="match status" value="1"/>
</dbReference>
<dbReference type="PANTHER" id="PTHR24184">
    <property type="entry name" value="SI:CH211-189E2.2"/>
    <property type="match status" value="1"/>
</dbReference>
<protein>
    <recommendedName>
        <fullName evidence="7">IPT/TIG domain-containing protein</fullName>
    </recommendedName>
</protein>
<dbReference type="GO" id="GO:0033554">
    <property type="term" value="P:cellular response to stress"/>
    <property type="evidence" value="ECO:0007669"/>
    <property type="project" value="UniProtKB-ARBA"/>
</dbReference>
<keyword evidence="6" id="KW-1133">Transmembrane helix</keyword>
<evidence type="ECO:0000259" key="7">
    <source>
        <dbReference type="SMART" id="SM00429"/>
    </source>
</evidence>
<keyword evidence="9" id="KW-1185">Reference proteome</keyword>
<keyword evidence="6" id="KW-0812">Transmembrane</keyword>
<keyword evidence="6" id="KW-0472">Membrane</keyword>
<dbReference type="GO" id="GO:0005789">
    <property type="term" value="C:endoplasmic reticulum membrane"/>
    <property type="evidence" value="ECO:0007669"/>
    <property type="project" value="UniProtKB-ARBA"/>
</dbReference>
<keyword evidence="3 4" id="KW-0040">ANK repeat</keyword>
<evidence type="ECO:0000313" key="9">
    <source>
        <dbReference type="Proteomes" id="UP001377567"/>
    </source>
</evidence>
<organism evidence="8 9">
    <name type="scientific">Maudiozyma humilis</name>
    <name type="common">Sour dough yeast</name>
    <name type="synonym">Kazachstania humilis</name>
    <dbReference type="NCBI Taxonomy" id="51915"/>
    <lineage>
        <taxon>Eukaryota</taxon>
        <taxon>Fungi</taxon>
        <taxon>Dikarya</taxon>
        <taxon>Ascomycota</taxon>
        <taxon>Saccharomycotina</taxon>
        <taxon>Saccharomycetes</taxon>
        <taxon>Saccharomycetales</taxon>
        <taxon>Saccharomycetaceae</taxon>
        <taxon>Maudiozyma</taxon>
    </lineage>
</organism>
<dbReference type="Pfam" id="PF01833">
    <property type="entry name" value="TIG"/>
    <property type="match status" value="1"/>
</dbReference>
<dbReference type="Gene3D" id="2.60.40.10">
    <property type="entry name" value="Immunoglobulins"/>
    <property type="match status" value="1"/>
</dbReference>
<dbReference type="SMART" id="SM00429">
    <property type="entry name" value="IPT"/>
    <property type="match status" value="1"/>
</dbReference>
<accession>A0AAV5RZ44</accession>
<dbReference type="InterPro" id="IPR013783">
    <property type="entry name" value="Ig-like_fold"/>
</dbReference>
<dbReference type="CDD" id="cd00102">
    <property type="entry name" value="IPT"/>
    <property type="match status" value="1"/>
</dbReference>
<dbReference type="Proteomes" id="UP001377567">
    <property type="component" value="Unassembled WGS sequence"/>
</dbReference>
<evidence type="ECO:0000256" key="2">
    <source>
        <dbReference type="ARBA" id="ARBA00022737"/>
    </source>
</evidence>
<evidence type="ECO:0000256" key="4">
    <source>
        <dbReference type="PROSITE-ProRule" id="PRU00023"/>
    </source>
</evidence>